<sequence>MGEMSRERYYDHYRLVAPIDGTSEGTHYGCYRPIALIDETKKREEKKIEIGYLPLLPHLSPATSTLSLLSSSPHLSTAFLSSLICRQPPQPCRCCCCRLICRLPSSPPSPVASHLNLIIVVIATLPVGCLPLRPHLSPPLPSLSQQPPTPTIIAATTSSSSTPSEISGRSPLPHNSVTAACHCGDPWLSPYCRCHLRLWPLSSTTSAPSAAPDVAALISHLCSFPPLQRPFAARCSELCHPCQPTDLTLKLLPPPAVPNCPCYQPTTYLPPLLYNNRAILNPFRSLPTVGPLLLPFCRCSPSPPLLVVSPLLPVLTVVISFVT</sequence>
<dbReference type="AlphaFoldDB" id="A0A427B2X2"/>
<protein>
    <submittedName>
        <fullName evidence="1">Uncharacterized protein</fullName>
    </submittedName>
</protein>
<organism evidence="1 2">
    <name type="scientific">Ensete ventricosum</name>
    <name type="common">Abyssinian banana</name>
    <name type="synonym">Musa ensete</name>
    <dbReference type="NCBI Taxonomy" id="4639"/>
    <lineage>
        <taxon>Eukaryota</taxon>
        <taxon>Viridiplantae</taxon>
        <taxon>Streptophyta</taxon>
        <taxon>Embryophyta</taxon>
        <taxon>Tracheophyta</taxon>
        <taxon>Spermatophyta</taxon>
        <taxon>Magnoliopsida</taxon>
        <taxon>Liliopsida</taxon>
        <taxon>Zingiberales</taxon>
        <taxon>Musaceae</taxon>
        <taxon>Ensete</taxon>
    </lineage>
</organism>
<gene>
    <name evidence="1" type="ORF">B296_00002935</name>
</gene>
<comment type="caution">
    <text evidence="1">The sequence shown here is derived from an EMBL/GenBank/DDBJ whole genome shotgun (WGS) entry which is preliminary data.</text>
</comment>
<evidence type="ECO:0000313" key="1">
    <source>
        <dbReference type="EMBL" id="RRT82823.1"/>
    </source>
</evidence>
<evidence type="ECO:0000313" key="2">
    <source>
        <dbReference type="Proteomes" id="UP000287651"/>
    </source>
</evidence>
<reference evidence="1 2" key="1">
    <citation type="journal article" date="2014" name="Agronomy (Basel)">
        <title>A Draft Genome Sequence for Ensete ventricosum, the Drought-Tolerant Tree Against Hunger.</title>
        <authorList>
            <person name="Harrison J."/>
            <person name="Moore K.A."/>
            <person name="Paszkiewicz K."/>
            <person name="Jones T."/>
            <person name="Grant M."/>
            <person name="Ambacheew D."/>
            <person name="Muzemil S."/>
            <person name="Studholme D.J."/>
        </authorList>
    </citation>
    <scope>NUCLEOTIDE SEQUENCE [LARGE SCALE GENOMIC DNA]</scope>
</reference>
<dbReference type="Proteomes" id="UP000287651">
    <property type="component" value="Unassembled WGS sequence"/>
</dbReference>
<proteinExistence type="predicted"/>
<dbReference type="EMBL" id="AMZH03000619">
    <property type="protein sequence ID" value="RRT82823.1"/>
    <property type="molecule type" value="Genomic_DNA"/>
</dbReference>
<name>A0A427B2X2_ENSVE</name>
<accession>A0A427B2X2</accession>